<organism evidence="9 10">
    <name type="scientific">Musa balbisiana</name>
    <name type="common">Banana</name>
    <dbReference type="NCBI Taxonomy" id="52838"/>
    <lineage>
        <taxon>Eukaryota</taxon>
        <taxon>Viridiplantae</taxon>
        <taxon>Streptophyta</taxon>
        <taxon>Embryophyta</taxon>
        <taxon>Tracheophyta</taxon>
        <taxon>Spermatophyta</taxon>
        <taxon>Magnoliopsida</taxon>
        <taxon>Liliopsida</taxon>
        <taxon>Zingiberales</taxon>
        <taxon>Musaceae</taxon>
        <taxon>Musa</taxon>
    </lineage>
</organism>
<sequence>MAKEAEASARKRKASDDVGPEGEEPAMPEPSLLEVETKSGEEASNSNPNPRDSFLYEDDYGCASLCDDNVDIMQHYSDICAVDAVKIPYVGDKEPLSSLAIEFQSGSPILQEKIKLLAEQYAALRRTRGDGNCFYRSFMYSYLEHILETQDKAEVDRILANIEQCKKTLQVLGYADFTFEDFFSIFIEQLESVLQGSQTSIRFVTSGEIRRRAEFFEPFVAGLTNTSVDQFCKASVEPMGEESDHVHIIALSDALGVPIRVVYLDRSSCDPSAPTVNHHDFMPTESSTSNVCLLPRPRVTLLYRPGHYDILYPK</sequence>
<evidence type="ECO:0000256" key="7">
    <source>
        <dbReference type="SAM" id="MobiDB-lite"/>
    </source>
</evidence>
<comment type="caution">
    <text evidence="9">The sequence shown here is derived from an EMBL/GenBank/DDBJ whole genome shotgun (WGS) entry which is preliminary data.</text>
</comment>
<evidence type="ECO:0000256" key="2">
    <source>
        <dbReference type="ARBA" id="ARBA00012759"/>
    </source>
</evidence>
<dbReference type="STRING" id="52838.A0A4S8JYE4"/>
<dbReference type="EC" id="3.4.19.12" evidence="2"/>
<dbReference type="CDD" id="cd22765">
    <property type="entry name" value="AtOTU1-like"/>
    <property type="match status" value="1"/>
</dbReference>
<evidence type="ECO:0000313" key="9">
    <source>
        <dbReference type="EMBL" id="THU67342.1"/>
    </source>
</evidence>
<comment type="catalytic activity">
    <reaction evidence="1">
        <text>Thiol-dependent hydrolysis of ester, thioester, amide, peptide and isopeptide bonds formed by the C-terminal Gly of ubiquitin (a 76-residue protein attached to proteins as an intracellular targeting signal).</text>
        <dbReference type="EC" id="3.4.19.12"/>
    </reaction>
</comment>
<feature type="domain" description="OTU" evidence="8">
    <location>
        <begin position="122"/>
        <end position="314"/>
    </location>
</feature>
<dbReference type="Gene3D" id="3.30.200.60">
    <property type="entry name" value="Peptidase C65 Otubain, subdomain 1"/>
    <property type="match status" value="1"/>
</dbReference>
<dbReference type="Pfam" id="PF10275">
    <property type="entry name" value="Peptidase_C65"/>
    <property type="match status" value="2"/>
</dbReference>
<dbReference type="Proteomes" id="UP000317650">
    <property type="component" value="Chromosome 5"/>
</dbReference>
<evidence type="ECO:0000313" key="10">
    <source>
        <dbReference type="Proteomes" id="UP000317650"/>
    </source>
</evidence>
<keyword evidence="10" id="KW-1185">Reference proteome</keyword>
<dbReference type="GO" id="GO:0043130">
    <property type="term" value="F:ubiquitin binding"/>
    <property type="evidence" value="ECO:0007669"/>
    <property type="project" value="TreeGrafter"/>
</dbReference>
<dbReference type="GO" id="GO:0004843">
    <property type="term" value="F:cysteine-type deubiquitinase activity"/>
    <property type="evidence" value="ECO:0007669"/>
    <property type="project" value="UniProtKB-EC"/>
</dbReference>
<evidence type="ECO:0000259" key="8">
    <source>
        <dbReference type="PROSITE" id="PS50802"/>
    </source>
</evidence>
<evidence type="ECO:0000256" key="5">
    <source>
        <dbReference type="ARBA" id="ARBA00022801"/>
    </source>
</evidence>
<dbReference type="PROSITE" id="PS50802">
    <property type="entry name" value="OTU"/>
    <property type="match status" value="1"/>
</dbReference>
<dbReference type="SUPFAM" id="SSF54001">
    <property type="entry name" value="Cysteine proteinases"/>
    <property type="match status" value="1"/>
</dbReference>
<evidence type="ECO:0000256" key="4">
    <source>
        <dbReference type="ARBA" id="ARBA00022786"/>
    </source>
</evidence>
<keyword evidence="6" id="KW-0788">Thiol protease</keyword>
<dbReference type="InterPro" id="IPR038765">
    <property type="entry name" value="Papain-like_cys_pep_sf"/>
</dbReference>
<dbReference type="InterPro" id="IPR042468">
    <property type="entry name" value="Peptidase_C65_otubain_sub1"/>
</dbReference>
<keyword evidence="4" id="KW-0833">Ubl conjugation pathway</keyword>
<dbReference type="EMBL" id="PYDT01000003">
    <property type="protein sequence ID" value="THU67342.1"/>
    <property type="molecule type" value="Genomic_DNA"/>
</dbReference>
<proteinExistence type="predicted"/>
<dbReference type="InterPro" id="IPR003323">
    <property type="entry name" value="OTU_dom"/>
</dbReference>
<dbReference type="GO" id="GO:0005634">
    <property type="term" value="C:nucleus"/>
    <property type="evidence" value="ECO:0007669"/>
    <property type="project" value="TreeGrafter"/>
</dbReference>
<evidence type="ECO:0000256" key="3">
    <source>
        <dbReference type="ARBA" id="ARBA00022670"/>
    </source>
</evidence>
<dbReference type="GO" id="GO:0071108">
    <property type="term" value="P:protein K48-linked deubiquitination"/>
    <property type="evidence" value="ECO:0007669"/>
    <property type="project" value="TreeGrafter"/>
</dbReference>
<dbReference type="AlphaFoldDB" id="A0A4S8JYE4"/>
<gene>
    <name evidence="9" type="ORF">C4D60_Mb05t23640</name>
</gene>
<reference evidence="9 10" key="1">
    <citation type="journal article" date="2019" name="Nat. Plants">
        <title>Genome sequencing of Musa balbisiana reveals subgenome evolution and function divergence in polyploid bananas.</title>
        <authorList>
            <person name="Yao X."/>
        </authorList>
    </citation>
    <scope>NUCLEOTIDE SEQUENCE [LARGE SCALE GENOMIC DNA]</scope>
    <source>
        <strain evidence="10">cv. DH-PKW</strain>
        <tissue evidence="9">Leaves</tissue>
    </source>
</reference>
<keyword evidence="3" id="KW-0645">Protease</keyword>
<dbReference type="InterPro" id="IPR042467">
    <property type="entry name" value="Peptidase_C65_otubain_sub2"/>
</dbReference>
<evidence type="ECO:0000256" key="1">
    <source>
        <dbReference type="ARBA" id="ARBA00000707"/>
    </source>
</evidence>
<keyword evidence="5" id="KW-0378">Hydrolase</keyword>
<protein>
    <recommendedName>
        <fullName evidence="2">ubiquitinyl hydrolase 1</fullName>
        <ecNumber evidence="2">3.4.19.12</ecNumber>
    </recommendedName>
</protein>
<dbReference type="PANTHER" id="PTHR12931:SF15">
    <property type="entry name" value="UBIQUITIN THIOESTERASE OTUBAIN-LIKE"/>
    <property type="match status" value="1"/>
</dbReference>
<dbReference type="PANTHER" id="PTHR12931">
    <property type="entry name" value="UBIQUITIN THIOLESTERASE PROTEIN OTUB"/>
    <property type="match status" value="1"/>
</dbReference>
<feature type="region of interest" description="Disordered" evidence="7">
    <location>
        <begin position="1"/>
        <end position="52"/>
    </location>
</feature>
<dbReference type="Gene3D" id="1.20.1300.20">
    <property type="entry name" value="Peptidase C65 Otubain, subdomain 2"/>
    <property type="match status" value="1"/>
</dbReference>
<accession>A0A4S8JYE4</accession>
<dbReference type="InterPro" id="IPR019400">
    <property type="entry name" value="Peptidase_C65_otubain"/>
</dbReference>
<evidence type="ECO:0000256" key="6">
    <source>
        <dbReference type="ARBA" id="ARBA00022807"/>
    </source>
</evidence>
<name>A0A4S8JYE4_MUSBA</name>
<dbReference type="GO" id="GO:0006508">
    <property type="term" value="P:proteolysis"/>
    <property type="evidence" value="ECO:0007669"/>
    <property type="project" value="UniProtKB-KW"/>
</dbReference>